<organism evidence="1 2">
    <name type="scientific">Phytophthora fragariaefolia</name>
    <dbReference type="NCBI Taxonomy" id="1490495"/>
    <lineage>
        <taxon>Eukaryota</taxon>
        <taxon>Sar</taxon>
        <taxon>Stramenopiles</taxon>
        <taxon>Oomycota</taxon>
        <taxon>Peronosporomycetes</taxon>
        <taxon>Peronosporales</taxon>
        <taxon>Peronosporaceae</taxon>
        <taxon>Phytophthora</taxon>
    </lineage>
</organism>
<accession>A0A9W6YLT9</accession>
<comment type="caution">
    <text evidence="1">The sequence shown here is derived from an EMBL/GenBank/DDBJ whole genome shotgun (WGS) entry which is preliminary data.</text>
</comment>
<evidence type="ECO:0000313" key="1">
    <source>
        <dbReference type="EMBL" id="GMG14636.1"/>
    </source>
</evidence>
<dbReference type="Proteomes" id="UP001165121">
    <property type="component" value="Unassembled WGS sequence"/>
</dbReference>
<dbReference type="AlphaFoldDB" id="A0A9W6YLT9"/>
<reference evidence="1" key="1">
    <citation type="submission" date="2023-04" db="EMBL/GenBank/DDBJ databases">
        <title>Phytophthora fragariaefolia NBRC 109709.</title>
        <authorList>
            <person name="Ichikawa N."/>
            <person name="Sato H."/>
            <person name="Tonouchi N."/>
        </authorList>
    </citation>
    <scope>NUCLEOTIDE SEQUENCE</scope>
    <source>
        <strain evidence="1">NBRC 109709</strain>
    </source>
</reference>
<sequence length="94" mass="10572">MTFSKSNTSPEARFVSSRSFAIALLRTGDVALVMGCSIGDEEDFHDGYYLQNGVRDEHDKERNESSNKAHHKVHRQVVQDVAGLEVAIVRRLQL</sequence>
<dbReference type="EMBL" id="BSXT01018853">
    <property type="protein sequence ID" value="GMG14636.1"/>
    <property type="molecule type" value="Genomic_DNA"/>
</dbReference>
<protein>
    <submittedName>
        <fullName evidence="1">Unnamed protein product</fullName>
    </submittedName>
</protein>
<keyword evidence="2" id="KW-1185">Reference proteome</keyword>
<evidence type="ECO:0000313" key="2">
    <source>
        <dbReference type="Proteomes" id="UP001165121"/>
    </source>
</evidence>
<name>A0A9W6YLT9_9STRA</name>
<proteinExistence type="predicted"/>
<gene>
    <name evidence="1" type="ORF">Pfra01_002916800</name>
</gene>